<keyword evidence="2" id="KW-1185">Reference proteome</keyword>
<gene>
    <name evidence="1" type="ORF">E2C01_101423</name>
</gene>
<proteinExistence type="predicted"/>
<organism evidence="1 2">
    <name type="scientific">Portunus trituberculatus</name>
    <name type="common">Swimming crab</name>
    <name type="synonym">Neptunus trituberculatus</name>
    <dbReference type="NCBI Taxonomy" id="210409"/>
    <lineage>
        <taxon>Eukaryota</taxon>
        <taxon>Metazoa</taxon>
        <taxon>Ecdysozoa</taxon>
        <taxon>Arthropoda</taxon>
        <taxon>Crustacea</taxon>
        <taxon>Multicrustacea</taxon>
        <taxon>Malacostraca</taxon>
        <taxon>Eumalacostraca</taxon>
        <taxon>Eucarida</taxon>
        <taxon>Decapoda</taxon>
        <taxon>Pleocyemata</taxon>
        <taxon>Brachyura</taxon>
        <taxon>Eubrachyura</taxon>
        <taxon>Portunoidea</taxon>
        <taxon>Portunidae</taxon>
        <taxon>Portuninae</taxon>
        <taxon>Portunus</taxon>
    </lineage>
</organism>
<name>A0A5B7KLY3_PORTR</name>
<accession>A0A5B7KLY3</accession>
<sequence>MAGTTALESELNTSRA</sequence>
<reference evidence="1 2" key="1">
    <citation type="submission" date="2019-05" db="EMBL/GenBank/DDBJ databases">
        <title>Another draft genome of Portunus trituberculatus and its Hox gene families provides insights of decapod evolution.</title>
        <authorList>
            <person name="Jeong J.-H."/>
            <person name="Song I."/>
            <person name="Kim S."/>
            <person name="Choi T."/>
            <person name="Kim D."/>
            <person name="Ryu S."/>
            <person name="Kim W."/>
        </authorList>
    </citation>
    <scope>NUCLEOTIDE SEQUENCE [LARGE SCALE GENOMIC DNA]</scope>
    <source>
        <tissue evidence="1">Muscle</tissue>
    </source>
</reference>
<evidence type="ECO:0000313" key="1">
    <source>
        <dbReference type="EMBL" id="MPD05665.1"/>
    </source>
</evidence>
<dbReference type="Proteomes" id="UP000324222">
    <property type="component" value="Unassembled WGS sequence"/>
</dbReference>
<dbReference type="AlphaFoldDB" id="A0A5B7KLY3"/>
<comment type="caution">
    <text evidence="1">The sequence shown here is derived from an EMBL/GenBank/DDBJ whole genome shotgun (WGS) entry which is preliminary data.</text>
</comment>
<protein>
    <submittedName>
        <fullName evidence="1">Uncharacterized protein</fullName>
    </submittedName>
</protein>
<evidence type="ECO:0000313" key="2">
    <source>
        <dbReference type="Proteomes" id="UP000324222"/>
    </source>
</evidence>
<dbReference type="EMBL" id="VSRR010147101">
    <property type="protein sequence ID" value="MPD05665.1"/>
    <property type="molecule type" value="Genomic_DNA"/>
</dbReference>